<dbReference type="SUPFAM" id="SSF63380">
    <property type="entry name" value="Riboflavin synthase domain-like"/>
    <property type="match status" value="1"/>
</dbReference>
<accession>A0A4V4HNY6</accession>
<evidence type="ECO:0000313" key="4">
    <source>
        <dbReference type="Proteomes" id="UP000305792"/>
    </source>
</evidence>
<dbReference type="EMBL" id="STGX01000009">
    <property type="protein sequence ID" value="THV27976.1"/>
    <property type="molecule type" value="Genomic_DNA"/>
</dbReference>
<dbReference type="Gene3D" id="2.40.30.10">
    <property type="entry name" value="Translation factors"/>
    <property type="match status" value="1"/>
</dbReference>
<feature type="region of interest" description="Disordered" evidence="1">
    <location>
        <begin position="296"/>
        <end position="315"/>
    </location>
</feature>
<dbReference type="InterPro" id="IPR017927">
    <property type="entry name" value="FAD-bd_FR_type"/>
</dbReference>
<dbReference type="FunFam" id="2.40.30.10:FF:000131">
    <property type="entry name" value="NADPH-dependent ferric siderophore reductase"/>
    <property type="match status" value="1"/>
</dbReference>
<name>A0A4V4HNY6_9ACTN</name>
<dbReference type="OrthoDB" id="3291337at2"/>
<dbReference type="Pfam" id="PF08021">
    <property type="entry name" value="FAD_binding_9"/>
    <property type="match status" value="1"/>
</dbReference>
<dbReference type="GO" id="GO:0016491">
    <property type="term" value="F:oxidoreductase activity"/>
    <property type="evidence" value="ECO:0007669"/>
    <property type="project" value="InterPro"/>
</dbReference>
<evidence type="ECO:0000259" key="2">
    <source>
        <dbReference type="PROSITE" id="PS51384"/>
    </source>
</evidence>
<dbReference type="AlphaFoldDB" id="A0A4V4HNY6"/>
<gene>
    <name evidence="3" type="ORF">E9998_13395</name>
</gene>
<dbReference type="Pfam" id="PF04954">
    <property type="entry name" value="SIP"/>
    <property type="match status" value="1"/>
</dbReference>
<feature type="domain" description="FAD-binding FR-type" evidence="2">
    <location>
        <begin position="10"/>
        <end position="135"/>
    </location>
</feature>
<keyword evidence="4" id="KW-1185">Reference proteome</keyword>
<dbReference type="PROSITE" id="PS51384">
    <property type="entry name" value="FAD_FR"/>
    <property type="match status" value="1"/>
</dbReference>
<dbReference type="Proteomes" id="UP000305792">
    <property type="component" value="Unassembled WGS sequence"/>
</dbReference>
<proteinExistence type="predicted"/>
<dbReference type="PANTHER" id="PTHR30157:SF0">
    <property type="entry name" value="NADPH-DEPENDENT FERRIC-CHELATE REDUCTASE"/>
    <property type="match status" value="1"/>
</dbReference>
<evidence type="ECO:0000313" key="3">
    <source>
        <dbReference type="EMBL" id="THV27976.1"/>
    </source>
</evidence>
<evidence type="ECO:0000256" key="1">
    <source>
        <dbReference type="SAM" id="MobiDB-lite"/>
    </source>
</evidence>
<comment type="caution">
    <text evidence="3">The sequence shown here is derived from an EMBL/GenBank/DDBJ whole genome shotgun (WGS) entry which is preliminary data.</text>
</comment>
<sequence>MAERRGRRTPNIKTAAVVRTERVTPHMIRVVLGGEGLADFECGEFTDHYLKLQFPVEGVEYPEPFDLARIREELPPEQWPVSRTYTVRRWDPAARELWIDFVYHGDEGVAGPWAANAQPGTLLRFAGPGGGYAPDSGADSHLLIGDESAVPAIASAVEHLAPGARARVFIEVEDPEEEQQFKSAGDVLVTWIHRGDAPVGERLVAAVRGFEFPEGAVQAFVHGEAGFVREIRRYLRFEREIPRERLSISGYWRLGHNEDGWQSSKREWNKVDEADEARAEGALAKPVLVLAGRSDCTGPAAPRSAGERLRRGPGAGGFPRAIVEWRRSRNPSVAAIPPQPDGLLF</sequence>
<dbReference type="CDD" id="cd06193">
    <property type="entry name" value="siderophore_interacting"/>
    <property type="match status" value="1"/>
</dbReference>
<dbReference type="Gene3D" id="3.40.50.80">
    <property type="entry name" value="Nucleotide-binding domain of ferredoxin-NADP reductase (FNR) module"/>
    <property type="match status" value="1"/>
</dbReference>
<reference evidence="3 4" key="1">
    <citation type="journal article" date="2018" name="Int. J. Syst. Evol. Microbiol.">
        <title>Glycomyces paridis sp. nov., isolated from the medicinal plant Paris polyphylla.</title>
        <authorList>
            <person name="Fang X.M."/>
            <person name="Bai J.L."/>
            <person name="Su J."/>
            <person name="Zhao L.L."/>
            <person name="Liu H.Y."/>
            <person name="Ma B.P."/>
            <person name="Zhang Y.Q."/>
            <person name="Yu L.Y."/>
        </authorList>
    </citation>
    <scope>NUCLEOTIDE SEQUENCE [LARGE SCALE GENOMIC DNA]</scope>
    <source>
        <strain evidence="3 4">CPCC 204357</strain>
    </source>
</reference>
<dbReference type="InterPro" id="IPR013113">
    <property type="entry name" value="SIP_FAD-bd"/>
</dbReference>
<dbReference type="InterPro" id="IPR007037">
    <property type="entry name" value="SIP_rossman_dom"/>
</dbReference>
<protein>
    <submittedName>
        <fullName evidence="3">Siderophore-interacting protein</fullName>
    </submittedName>
</protein>
<organism evidence="3 4">
    <name type="scientific">Glycomyces paridis</name>
    <dbReference type="NCBI Taxonomy" id="2126555"/>
    <lineage>
        <taxon>Bacteria</taxon>
        <taxon>Bacillati</taxon>
        <taxon>Actinomycetota</taxon>
        <taxon>Actinomycetes</taxon>
        <taxon>Glycomycetales</taxon>
        <taxon>Glycomycetaceae</taxon>
        <taxon>Glycomyces</taxon>
    </lineage>
</organism>
<dbReference type="InterPro" id="IPR017938">
    <property type="entry name" value="Riboflavin_synthase-like_b-brl"/>
</dbReference>
<dbReference type="PANTHER" id="PTHR30157">
    <property type="entry name" value="FERRIC REDUCTASE, NADPH-DEPENDENT"/>
    <property type="match status" value="1"/>
</dbReference>
<dbReference type="InterPro" id="IPR039374">
    <property type="entry name" value="SIP_fam"/>
</dbReference>
<dbReference type="InterPro" id="IPR039261">
    <property type="entry name" value="FNR_nucleotide-bd"/>
</dbReference>